<proteinExistence type="inferred from homology"/>
<keyword evidence="5 6" id="KW-0067">ATP-binding</keyword>
<organism evidence="9 10">
    <name type="scientific">Bifiguratus adelaidae</name>
    <dbReference type="NCBI Taxonomy" id="1938954"/>
    <lineage>
        <taxon>Eukaryota</taxon>
        <taxon>Fungi</taxon>
        <taxon>Fungi incertae sedis</taxon>
        <taxon>Mucoromycota</taxon>
        <taxon>Mucoromycotina</taxon>
        <taxon>Endogonomycetes</taxon>
        <taxon>Endogonales</taxon>
        <taxon>Endogonales incertae sedis</taxon>
        <taxon>Bifiguratus</taxon>
    </lineage>
</organism>
<comment type="caution">
    <text evidence="9">The sequence shown here is derived from an EMBL/GenBank/DDBJ whole genome shotgun (WGS) entry which is preliminary data.</text>
</comment>
<evidence type="ECO:0000259" key="8">
    <source>
        <dbReference type="PROSITE" id="PS50011"/>
    </source>
</evidence>
<keyword evidence="3 6" id="KW-0547">Nucleotide-binding</keyword>
<name>A0A261Y6K0_9FUNG</name>
<dbReference type="GO" id="GO:0005524">
    <property type="term" value="F:ATP binding"/>
    <property type="evidence" value="ECO:0007669"/>
    <property type="project" value="UniProtKB-UniRule"/>
</dbReference>
<feature type="domain" description="Protein kinase" evidence="8">
    <location>
        <begin position="35"/>
        <end position="295"/>
    </location>
</feature>
<dbReference type="OrthoDB" id="40902at2759"/>
<evidence type="ECO:0000256" key="4">
    <source>
        <dbReference type="ARBA" id="ARBA00022777"/>
    </source>
</evidence>
<dbReference type="FunFam" id="3.30.200.20:FF:000315">
    <property type="entry name" value="Calcium-dependent protein kinase 3"/>
    <property type="match status" value="1"/>
</dbReference>
<keyword evidence="4" id="KW-0418">Kinase</keyword>
<evidence type="ECO:0000313" key="9">
    <source>
        <dbReference type="EMBL" id="OZJ06237.1"/>
    </source>
</evidence>
<gene>
    <name evidence="9" type="ORF">BZG36_00835</name>
</gene>
<comment type="similarity">
    <text evidence="7">Belongs to the protein kinase superfamily.</text>
</comment>
<accession>A0A261Y6K0</accession>
<dbReference type="EMBL" id="MVBO01000005">
    <property type="protein sequence ID" value="OZJ06237.1"/>
    <property type="molecule type" value="Genomic_DNA"/>
</dbReference>
<dbReference type="InterPro" id="IPR011009">
    <property type="entry name" value="Kinase-like_dom_sf"/>
</dbReference>
<dbReference type="GO" id="GO:0004674">
    <property type="term" value="F:protein serine/threonine kinase activity"/>
    <property type="evidence" value="ECO:0007669"/>
    <property type="project" value="UniProtKB-KW"/>
</dbReference>
<evidence type="ECO:0000256" key="7">
    <source>
        <dbReference type="RuleBase" id="RU000304"/>
    </source>
</evidence>
<evidence type="ECO:0000256" key="6">
    <source>
        <dbReference type="PROSITE-ProRule" id="PRU10141"/>
    </source>
</evidence>
<dbReference type="Proteomes" id="UP000242875">
    <property type="component" value="Unassembled WGS sequence"/>
</dbReference>
<feature type="binding site" evidence="6">
    <location>
        <position position="68"/>
    </location>
    <ligand>
        <name>ATP</name>
        <dbReference type="ChEBI" id="CHEBI:30616"/>
    </ligand>
</feature>
<dbReference type="PROSITE" id="PS50011">
    <property type="entry name" value="PROTEIN_KINASE_DOM"/>
    <property type="match status" value="1"/>
</dbReference>
<dbReference type="SUPFAM" id="SSF56112">
    <property type="entry name" value="Protein kinase-like (PK-like)"/>
    <property type="match status" value="1"/>
</dbReference>
<dbReference type="Gene3D" id="1.10.510.10">
    <property type="entry name" value="Transferase(Phosphotransferase) domain 1"/>
    <property type="match status" value="1"/>
</dbReference>
<dbReference type="PROSITE" id="PS00108">
    <property type="entry name" value="PROTEIN_KINASE_ST"/>
    <property type="match status" value="1"/>
</dbReference>
<keyword evidence="1 7" id="KW-0723">Serine/threonine-protein kinase</keyword>
<evidence type="ECO:0000256" key="2">
    <source>
        <dbReference type="ARBA" id="ARBA00022679"/>
    </source>
</evidence>
<dbReference type="CDD" id="cd05117">
    <property type="entry name" value="STKc_CAMK"/>
    <property type="match status" value="1"/>
</dbReference>
<dbReference type="FunFam" id="1.10.510.10:FF:000026">
    <property type="entry name" value="Calcium/calmodulin-dependent protein kinase type 1"/>
    <property type="match status" value="1"/>
</dbReference>
<keyword evidence="2" id="KW-0808">Transferase</keyword>
<sequence>MEDTRQGIVQKVTRLFNKAHSEKRTFPPGLTKRYRVTRKVLGVGSFAVVKECVEKSTNTPFALKVIMKKAVNGKEHMLTTELNVLKWVHHPNIVSMHEIFETTEALYIVTDLASGGELFTQLVAKGNYTEKDASKLVEQMLNGVAYLHSLDDNQIVHRDLKPENLLFQTPQPDANLMITDFGLSKMLSHQDDVLTTACGTPGYVAPEVLTRKGYGKPVDMWSIGVITYVILCGYSPFWGEDQAALFESILSGEYQFDEEYWSDVSKEAKDFIRGLLILDPSKRMPAQGALQHPWIKNRNPDHVDLLEKSRPHLTSRQRFKKSVTMLKAIDWAHPGDRHRKYEILDGLGLITKEEDPGNFAVKPSELAVSHTDDHQDGMQVIDI</sequence>
<evidence type="ECO:0000256" key="3">
    <source>
        <dbReference type="ARBA" id="ARBA00022741"/>
    </source>
</evidence>
<dbReference type="InterPro" id="IPR008271">
    <property type="entry name" value="Ser/Thr_kinase_AS"/>
</dbReference>
<dbReference type="AlphaFoldDB" id="A0A261Y6K0"/>
<evidence type="ECO:0000313" key="10">
    <source>
        <dbReference type="Proteomes" id="UP000242875"/>
    </source>
</evidence>
<dbReference type="Gene3D" id="3.30.200.20">
    <property type="entry name" value="Phosphorylase Kinase, domain 1"/>
    <property type="match status" value="1"/>
</dbReference>
<dbReference type="SMART" id="SM00220">
    <property type="entry name" value="S_TKc"/>
    <property type="match status" value="1"/>
</dbReference>
<evidence type="ECO:0000256" key="1">
    <source>
        <dbReference type="ARBA" id="ARBA00022527"/>
    </source>
</evidence>
<reference evidence="9 10" key="1">
    <citation type="journal article" date="2017" name="Mycologia">
        <title>Bifiguratus adelaidae, gen. et sp. nov., a new member of Mucoromycotina in endophytic and soil-dwelling habitats.</title>
        <authorList>
            <person name="Torres-Cruz T.J."/>
            <person name="Billingsley Tobias T.L."/>
            <person name="Almatruk M."/>
            <person name="Hesse C."/>
            <person name="Kuske C.R."/>
            <person name="Desiro A."/>
            <person name="Benucci G.M."/>
            <person name="Bonito G."/>
            <person name="Stajich J.E."/>
            <person name="Dunlap C."/>
            <person name="Arnold A.E."/>
            <person name="Porras-Alfaro A."/>
        </authorList>
    </citation>
    <scope>NUCLEOTIDE SEQUENCE [LARGE SCALE GENOMIC DNA]</scope>
    <source>
        <strain evidence="9 10">AZ0501</strain>
    </source>
</reference>
<dbReference type="InterPro" id="IPR000719">
    <property type="entry name" value="Prot_kinase_dom"/>
</dbReference>
<dbReference type="InterPro" id="IPR017441">
    <property type="entry name" value="Protein_kinase_ATP_BS"/>
</dbReference>
<dbReference type="PANTHER" id="PTHR24347">
    <property type="entry name" value="SERINE/THREONINE-PROTEIN KINASE"/>
    <property type="match status" value="1"/>
</dbReference>
<evidence type="ECO:0000256" key="5">
    <source>
        <dbReference type="ARBA" id="ARBA00022840"/>
    </source>
</evidence>
<protein>
    <recommendedName>
        <fullName evidence="8">Protein kinase domain-containing protein</fullName>
    </recommendedName>
</protein>
<keyword evidence="10" id="KW-1185">Reference proteome</keyword>
<dbReference type="Pfam" id="PF00069">
    <property type="entry name" value="Pkinase"/>
    <property type="match status" value="1"/>
</dbReference>
<dbReference type="PROSITE" id="PS00107">
    <property type="entry name" value="PROTEIN_KINASE_ATP"/>
    <property type="match status" value="1"/>
</dbReference>